<keyword evidence="3" id="KW-0560">Oxidoreductase</keyword>
<keyword evidence="2" id="KW-0521">NADP</keyword>
<comment type="similarity">
    <text evidence="1 4">Belongs to the short-chain dehydrogenases/reductases (SDR) family.</text>
</comment>
<organism evidence="5 6">
    <name type="scientific">Mycena metata</name>
    <dbReference type="NCBI Taxonomy" id="1033252"/>
    <lineage>
        <taxon>Eukaryota</taxon>
        <taxon>Fungi</taxon>
        <taxon>Dikarya</taxon>
        <taxon>Basidiomycota</taxon>
        <taxon>Agaricomycotina</taxon>
        <taxon>Agaricomycetes</taxon>
        <taxon>Agaricomycetidae</taxon>
        <taxon>Agaricales</taxon>
        <taxon>Marasmiineae</taxon>
        <taxon>Mycenaceae</taxon>
        <taxon>Mycena</taxon>
    </lineage>
</organism>
<name>A0AAD7N463_9AGAR</name>
<dbReference type="GO" id="GO:0004806">
    <property type="term" value="F:triacylglycerol lipase activity"/>
    <property type="evidence" value="ECO:0007669"/>
    <property type="project" value="TreeGrafter"/>
</dbReference>
<dbReference type="AlphaFoldDB" id="A0AAD7N463"/>
<dbReference type="PRINTS" id="PR00081">
    <property type="entry name" value="GDHRDH"/>
</dbReference>
<dbReference type="InterPro" id="IPR002347">
    <property type="entry name" value="SDR_fam"/>
</dbReference>
<gene>
    <name evidence="5" type="ORF">B0H16DRAFT_1422877</name>
</gene>
<dbReference type="InterPro" id="IPR036291">
    <property type="entry name" value="NAD(P)-bd_dom_sf"/>
</dbReference>
<accession>A0AAD7N463</accession>
<dbReference type="GO" id="GO:0005811">
    <property type="term" value="C:lipid droplet"/>
    <property type="evidence" value="ECO:0007669"/>
    <property type="project" value="TreeGrafter"/>
</dbReference>
<evidence type="ECO:0000313" key="5">
    <source>
        <dbReference type="EMBL" id="KAJ7743648.1"/>
    </source>
</evidence>
<evidence type="ECO:0000256" key="1">
    <source>
        <dbReference type="ARBA" id="ARBA00006484"/>
    </source>
</evidence>
<dbReference type="Proteomes" id="UP001215598">
    <property type="component" value="Unassembled WGS sequence"/>
</dbReference>
<dbReference type="EMBL" id="JARKIB010000090">
    <property type="protein sequence ID" value="KAJ7743648.1"/>
    <property type="molecule type" value="Genomic_DNA"/>
</dbReference>
<dbReference type="GO" id="GO:0006654">
    <property type="term" value="P:phosphatidic acid biosynthetic process"/>
    <property type="evidence" value="ECO:0007669"/>
    <property type="project" value="TreeGrafter"/>
</dbReference>
<dbReference type="Pfam" id="PF00106">
    <property type="entry name" value="adh_short"/>
    <property type="match status" value="1"/>
</dbReference>
<dbReference type="PANTHER" id="PTHR44169">
    <property type="entry name" value="NADPH-DEPENDENT 1-ACYLDIHYDROXYACETONE PHOSPHATE REDUCTASE"/>
    <property type="match status" value="1"/>
</dbReference>
<proteinExistence type="inferred from homology"/>
<evidence type="ECO:0000313" key="6">
    <source>
        <dbReference type="Proteomes" id="UP001215598"/>
    </source>
</evidence>
<sequence>MTEKRTVLITGCSSGGIGSALAKELYSQGFRVFATSRRLESMEELSALRIETLTLDVTDVDAIRNTRDEVAGRTGGKLDVLVNNANIPAAYPVAATDMDMSAVRALFEINVFAPIIMVQEIIQLLISSGKGRVVNIGSMCGIMPVPFSAAYNTSKAALHSFGDTLRVELAQAPGLFYSIKHLEVITGGVKSNIDKPNTIPADSLYKEMEEVYQAKRVGRSQSTYEYLQSLSYARIVVVEVMWAKPRAWIWAGSNSLLCWFIDTFLPRAVFDWLLSKICGFQKFSVQIRSVKDKNM</sequence>
<evidence type="ECO:0000256" key="4">
    <source>
        <dbReference type="RuleBase" id="RU000363"/>
    </source>
</evidence>
<dbReference type="SUPFAM" id="SSF51735">
    <property type="entry name" value="NAD(P)-binding Rossmann-fold domains"/>
    <property type="match status" value="1"/>
</dbReference>
<reference evidence="5" key="1">
    <citation type="submission" date="2023-03" db="EMBL/GenBank/DDBJ databases">
        <title>Massive genome expansion in bonnet fungi (Mycena s.s.) driven by repeated elements and novel gene families across ecological guilds.</title>
        <authorList>
            <consortium name="Lawrence Berkeley National Laboratory"/>
            <person name="Harder C.B."/>
            <person name="Miyauchi S."/>
            <person name="Viragh M."/>
            <person name="Kuo A."/>
            <person name="Thoen E."/>
            <person name="Andreopoulos B."/>
            <person name="Lu D."/>
            <person name="Skrede I."/>
            <person name="Drula E."/>
            <person name="Henrissat B."/>
            <person name="Morin E."/>
            <person name="Kohler A."/>
            <person name="Barry K."/>
            <person name="LaButti K."/>
            <person name="Morin E."/>
            <person name="Salamov A."/>
            <person name="Lipzen A."/>
            <person name="Mereny Z."/>
            <person name="Hegedus B."/>
            <person name="Baldrian P."/>
            <person name="Stursova M."/>
            <person name="Weitz H."/>
            <person name="Taylor A."/>
            <person name="Grigoriev I.V."/>
            <person name="Nagy L.G."/>
            <person name="Martin F."/>
            <person name="Kauserud H."/>
        </authorList>
    </citation>
    <scope>NUCLEOTIDE SEQUENCE</scope>
    <source>
        <strain evidence="5">CBHHK182m</strain>
    </source>
</reference>
<dbReference type="PRINTS" id="PR00080">
    <property type="entry name" value="SDRFAMILY"/>
</dbReference>
<dbReference type="InterPro" id="IPR020904">
    <property type="entry name" value="Sc_DH/Rdtase_CS"/>
</dbReference>
<dbReference type="PROSITE" id="PS00061">
    <property type="entry name" value="ADH_SHORT"/>
    <property type="match status" value="1"/>
</dbReference>
<dbReference type="Gene3D" id="3.40.50.720">
    <property type="entry name" value="NAD(P)-binding Rossmann-like Domain"/>
    <property type="match status" value="1"/>
</dbReference>
<dbReference type="GO" id="GO:0019433">
    <property type="term" value="P:triglyceride catabolic process"/>
    <property type="evidence" value="ECO:0007669"/>
    <property type="project" value="TreeGrafter"/>
</dbReference>
<evidence type="ECO:0000256" key="2">
    <source>
        <dbReference type="ARBA" id="ARBA00022857"/>
    </source>
</evidence>
<dbReference type="GO" id="GO:0005783">
    <property type="term" value="C:endoplasmic reticulum"/>
    <property type="evidence" value="ECO:0007669"/>
    <property type="project" value="TreeGrafter"/>
</dbReference>
<evidence type="ECO:0000256" key="3">
    <source>
        <dbReference type="ARBA" id="ARBA00023002"/>
    </source>
</evidence>
<comment type="caution">
    <text evidence="5">The sequence shown here is derived from an EMBL/GenBank/DDBJ whole genome shotgun (WGS) entry which is preliminary data.</text>
</comment>
<dbReference type="GO" id="GO:0000140">
    <property type="term" value="F:acylglycerone-phosphate reductase (NADP+) activity"/>
    <property type="evidence" value="ECO:0007669"/>
    <property type="project" value="TreeGrafter"/>
</dbReference>
<keyword evidence="6" id="KW-1185">Reference proteome</keyword>
<dbReference type="PANTHER" id="PTHR44169:SF6">
    <property type="entry name" value="NADPH-DEPENDENT 1-ACYLDIHYDROXYACETONE PHOSPHATE REDUCTASE"/>
    <property type="match status" value="1"/>
</dbReference>
<protein>
    <submittedName>
        <fullName evidence="5">NAD-P-binding protein</fullName>
    </submittedName>
</protein>